<dbReference type="Proteomes" id="UP000736335">
    <property type="component" value="Unassembled WGS sequence"/>
</dbReference>
<gene>
    <name evidence="2" type="ORF">BJ322DRAFT_1080939</name>
</gene>
<dbReference type="EMBL" id="WIUZ02000014">
    <property type="protein sequence ID" value="KAF9781407.1"/>
    <property type="molecule type" value="Genomic_DNA"/>
</dbReference>
<feature type="region of interest" description="Disordered" evidence="1">
    <location>
        <begin position="60"/>
        <end position="182"/>
    </location>
</feature>
<accession>A0A9P6H7Z9</accession>
<evidence type="ECO:0000256" key="1">
    <source>
        <dbReference type="SAM" id="MobiDB-lite"/>
    </source>
</evidence>
<reference evidence="2" key="1">
    <citation type="journal article" date="2020" name="Nat. Commun.">
        <title>Large-scale genome sequencing of mycorrhizal fungi provides insights into the early evolution of symbiotic traits.</title>
        <authorList>
            <person name="Miyauchi S."/>
            <person name="Kiss E."/>
            <person name="Kuo A."/>
            <person name="Drula E."/>
            <person name="Kohler A."/>
            <person name="Sanchez-Garcia M."/>
            <person name="Morin E."/>
            <person name="Andreopoulos B."/>
            <person name="Barry K.W."/>
            <person name="Bonito G."/>
            <person name="Buee M."/>
            <person name="Carver A."/>
            <person name="Chen C."/>
            <person name="Cichocki N."/>
            <person name="Clum A."/>
            <person name="Culley D."/>
            <person name="Crous P.W."/>
            <person name="Fauchery L."/>
            <person name="Girlanda M."/>
            <person name="Hayes R.D."/>
            <person name="Keri Z."/>
            <person name="LaButti K."/>
            <person name="Lipzen A."/>
            <person name="Lombard V."/>
            <person name="Magnuson J."/>
            <person name="Maillard F."/>
            <person name="Murat C."/>
            <person name="Nolan M."/>
            <person name="Ohm R.A."/>
            <person name="Pangilinan J."/>
            <person name="Pereira M.F."/>
            <person name="Perotto S."/>
            <person name="Peter M."/>
            <person name="Pfister S."/>
            <person name="Riley R."/>
            <person name="Sitrit Y."/>
            <person name="Stielow J.B."/>
            <person name="Szollosi G."/>
            <person name="Zifcakova L."/>
            <person name="Stursova M."/>
            <person name="Spatafora J.W."/>
            <person name="Tedersoo L."/>
            <person name="Vaario L.M."/>
            <person name="Yamada A."/>
            <person name="Yan M."/>
            <person name="Wang P."/>
            <person name="Xu J."/>
            <person name="Bruns T."/>
            <person name="Baldrian P."/>
            <person name="Vilgalys R."/>
            <person name="Dunand C."/>
            <person name="Henrissat B."/>
            <person name="Grigoriev I.V."/>
            <person name="Hibbett D."/>
            <person name="Nagy L.G."/>
            <person name="Martin F.M."/>
        </authorList>
    </citation>
    <scope>NUCLEOTIDE SEQUENCE</scope>
    <source>
        <strain evidence="2">UH-Tt-Lm1</strain>
    </source>
</reference>
<feature type="compositionally biased region" description="Pro residues" evidence="1">
    <location>
        <begin position="77"/>
        <end position="90"/>
    </location>
</feature>
<keyword evidence="3" id="KW-1185">Reference proteome</keyword>
<proteinExistence type="predicted"/>
<dbReference type="OrthoDB" id="2507336at2759"/>
<feature type="compositionally biased region" description="Basic residues" evidence="1">
    <location>
        <begin position="104"/>
        <end position="115"/>
    </location>
</feature>
<reference evidence="2" key="2">
    <citation type="submission" date="2020-11" db="EMBL/GenBank/DDBJ databases">
        <authorList>
            <consortium name="DOE Joint Genome Institute"/>
            <person name="Kuo A."/>
            <person name="Miyauchi S."/>
            <person name="Kiss E."/>
            <person name="Drula E."/>
            <person name="Kohler A."/>
            <person name="Sanchez-Garcia M."/>
            <person name="Andreopoulos B."/>
            <person name="Barry K.W."/>
            <person name="Bonito G."/>
            <person name="Buee M."/>
            <person name="Carver A."/>
            <person name="Chen C."/>
            <person name="Cichocki N."/>
            <person name="Clum A."/>
            <person name="Culley D."/>
            <person name="Crous P.W."/>
            <person name="Fauchery L."/>
            <person name="Girlanda M."/>
            <person name="Hayes R."/>
            <person name="Keri Z."/>
            <person name="Labutti K."/>
            <person name="Lipzen A."/>
            <person name="Lombard V."/>
            <person name="Magnuson J."/>
            <person name="Maillard F."/>
            <person name="Morin E."/>
            <person name="Murat C."/>
            <person name="Nolan M."/>
            <person name="Ohm R."/>
            <person name="Pangilinan J."/>
            <person name="Pereira M."/>
            <person name="Perotto S."/>
            <person name="Peter M."/>
            <person name="Riley R."/>
            <person name="Sitrit Y."/>
            <person name="Stielow B."/>
            <person name="Szollosi G."/>
            <person name="Zifcakova L."/>
            <person name="Stursova M."/>
            <person name="Spatafora J.W."/>
            <person name="Tedersoo L."/>
            <person name="Vaario L.-M."/>
            <person name="Yamada A."/>
            <person name="Yan M."/>
            <person name="Wang P."/>
            <person name="Xu J."/>
            <person name="Bruns T."/>
            <person name="Baldrian P."/>
            <person name="Vilgalys R."/>
            <person name="Henrissat B."/>
            <person name="Grigoriev I.V."/>
            <person name="Hibbett D."/>
            <person name="Nagy L.G."/>
            <person name="Martin F.M."/>
        </authorList>
    </citation>
    <scope>NUCLEOTIDE SEQUENCE</scope>
    <source>
        <strain evidence="2">UH-Tt-Lm1</strain>
    </source>
</reference>
<comment type="caution">
    <text evidence="2">The sequence shown here is derived from an EMBL/GenBank/DDBJ whole genome shotgun (WGS) entry which is preliminary data.</text>
</comment>
<evidence type="ECO:0000313" key="2">
    <source>
        <dbReference type="EMBL" id="KAF9781407.1"/>
    </source>
</evidence>
<dbReference type="AlphaFoldDB" id="A0A9P6H7Z9"/>
<name>A0A9P6H7Z9_9AGAM</name>
<organism evidence="2 3">
    <name type="scientific">Thelephora terrestris</name>
    <dbReference type="NCBI Taxonomy" id="56493"/>
    <lineage>
        <taxon>Eukaryota</taxon>
        <taxon>Fungi</taxon>
        <taxon>Dikarya</taxon>
        <taxon>Basidiomycota</taxon>
        <taxon>Agaricomycotina</taxon>
        <taxon>Agaricomycetes</taxon>
        <taxon>Thelephorales</taxon>
        <taxon>Thelephoraceae</taxon>
        <taxon>Thelephora</taxon>
    </lineage>
</organism>
<feature type="compositionally biased region" description="Low complexity" evidence="1">
    <location>
        <begin position="117"/>
        <end position="132"/>
    </location>
</feature>
<sequence>MSNKVERGPYNASGTPPKYINDFSKALASEVRILLDEVGKLRDERRALQYEIAELMSVKSKHGAGGEYTPNWAPQHEAPPMPELPPPPPVEEGLPQQAKPGWRTVHKRPERKRKQITAATPAPQPAPQLASPPVKPETPAWAQWRPDHLVSPVPRQATPTMPPREVVPPRMGLFGPPSPPLK</sequence>
<evidence type="ECO:0000313" key="3">
    <source>
        <dbReference type="Proteomes" id="UP000736335"/>
    </source>
</evidence>
<protein>
    <submittedName>
        <fullName evidence="2">Uncharacterized protein</fullName>
    </submittedName>
</protein>